<protein>
    <submittedName>
        <fullName evidence="1">Uncharacterized protein</fullName>
    </submittedName>
</protein>
<dbReference type="Proteomes" id="UP001054837">
    <property type="component" value="Unassembled WGS sequence"/>
</dbReference>
<evidence type="ECO:0000313" key="2">
    <source>
        <dbReference type="Proteomes" id="UP001054837"/>
    </source>
</evidence>
<proteinExistence type="predicted"/>
<dbReference type="EMBL" id="BPLQ01004646">
    <property type="protein sequence ID" value="GIY09486.1"/>
    <property type="molecule type" value="Genomic_DNA"/>
</dbReference>
<keyword evidence="2" id="KW-1185">Reference proteome</keyword>
<sequence>MMPFCLFCCEITHLVTHMSSPDDGGVVCLLASNTQITRLFPDASKIKHNSEDHMKNATRQRMNGVRSFIMYDMIFQFKFLEKKSSIDSIKIFLENKFKANVVP</sequence>
<evidence type="ECO:0000313" key="1">
    <source>
        <dbReference type="EMBL" id="GIY09486.1"/>
    </source>
</evidence>
<accession>A0AAV4QMA4</accession>
<name>A0AAV4QMA4_9ARAC</name>
<dbReference type="AlphaFoldDB" id="A0AAV4QMA4"/>
<organism evidence="1 2">
    <name type="scientific">Caerostris darwini</name>
    <dbReference type="NCBI Taxonomy" id="1538125"/>
    <lineage>
        <taxon>Eukaryota</taxon>
        <taxon>Metazoa</taxon>
        <taxon>Ecdysozoa</taxon>
        <taxon>Arthropoda</taxon>
        <taxon>Chelicerata</taxon>
        <taxon>Arachnida</taxon>
        <taxon>Araneae</taxon>
        <taxon>Araneomorphae</taxon>
        <taxon>Entelegynae</taxon>
        <taxon>Araneoidea</taxon>
        <taxon>Araneidae</taxon>
        <taxon>Caerostris</taxon>
    </lineage>
</organism>
<comment type="caution">
    <text evidence="1">The sequence shown here is derived from an EMBL/GenBank/DDBJ whole genome shotgun (WGS) entry which is preliminary data.</text>
</comment>
<reference evidence="1 2" key="1">
    <citation type="submission" date="2021-06" db="EMBL/GenBank/DDBJ databases">
        <title>Caerostris darwini draft genome.</title>
        <authorList>
            <person name="Kono N."/>
            <person name="Arakawa K."/>
        </authorList>
    </citation>
    <scope>NUCLEOTIDE SEQUENCE [LARGE SCALE GENOMIC DNA]</scope>
</reference>
<gene>
    <name evidence="1" type="ORF">CDAR_117251</name>
</gene>